<protein>
    <submittedName>
        <fullName evidence="1">Uncharacterized protein</fullName>
    </submittedName>
</protein>
<accession>A0A8X6STC0</accession>
<proteinExistence type="predicted"/>
<dbReference type="Proteomes" id="UP000887159">
    <property type="component" value="Unassembled WGS sequence"/>
</dbReference>
<reference evidence="1" key="1">
    <citation type="submission" date="2020-08" db="EMBL/GenBank/DDBJ databases">
        <title>Multicomponent nature underlies the extraordinary mechanical properties of spider dragline silk.</title>
        <authorList>
            <person name="Kono N."/>
            <person name="Nakamura H."/>
            <person name="Mori M."/>
            <person name="Yoshida Y."/>
            <person name="Ohtoshi R."/>
            <person name="Malay A.D."/>
            <person name="Moran D.A.P."/>
            <person name="Tomita M."/>
            <person name="Numata K."/>
            <person name="Arakawa K."/>
        </authorList>
    </citation>
    <scope>NUCLEOTIDE SEQUENCE</scope>
</reference>
<dbReference type="EMBL" id="BMAU01021332">
    <property type="protein sequence ID" value="GFY14922.1"/>
    <property type="molecule type" value="Genomic_DNA"/>
</dbReference>
<gene>
    <name evidence="1" type="ORF">TNCV_234721</name>
</gene>
<name>A0A8X6STC0_TRICX</name>
<keyword evidence="2" id="KW-1185">Reference proteome</keyword>
<sequence length="153" mass="17058">MPLRLGILIGFVMSSDCDHRTLKKVIRFLACTQSTNLTSFIDANAVAGRRLINNNFKCSIPALNRTRTITLIIPRLRTKHVKGIVISTLTDKEVIQINAQTALMFTCIYNVSSAEPAIQSMLFKISPEDPEDFIFFDKAVGVSEVVFDSFGMI</sequence>
<dbReference type="AlphaFoldDB" id="A0A8X6STC0"/>
<comment type="caution">
    <text evidence="1">The sequence shown here is derived from an EMBL/GenBank/DDBJ whole genome shotgun (WGS) entry which is preliminary data.</text>
</comment>
<evidence type="ECO:0000313" key="2">
    <source>
        <dbReference type="Proteomes" id="UP000887159"/>
    </source>
</evidence>
<evidence type="ECO:0000313" key="1">
    <source>
        <dbReference type="EMBL" id="GFY14922.1"/>
    </source>
</evidence>
<organism evidence="1 2">
    <name type="scientific">Trichonephila clavipes</name>
    <name type="common">Golden silk orbweaver</name>
    <name type="synonym">Nephila clavipes</name>
    <dbReference type="NCBI Taxonomy" id="2585209"/>
    <lineage>
        <taxon>Eukaryota</taxon>
        <taxon>Metazoa</taxon>
        <taxon>Ecdysozoa</taxon>
        <taxon>Arthropoda</taxon>
        <taxon>Chelicerata</taxon>
        <taxon>Arachnida</taxon>
        <taxon>Araneae</taxon>
        <taxon>Araneomorphae</taxon>
        <taxon>Entelegynae</taxon>
        <taxon>Araneoidea</taxon>
        <taxon>Nephilidae</taxon>
        <taxon>Trichonephila</taxon>
    </lineage>
</organism>